<dbReference type="SUPFAM" id="SSF53383">
    <property type="entry name" value="PLP-dependent transferases"/>
    <property type="match status" value="1"/>
</dbReference>
<comment type="caution">
    <text evidence="6">The sequence shown here is derived from an EMBL/GenBank/DDBJ whole genome shotgun (WGS) entry which is preliminary data.</text>
</comment>
<dbReference type="InterPro" id="IPR020578">
    <property type="entry name" value="Aminotrans_V_PyrdxlP_BS"/>
</dbReference>
<dbReference type="GO" id="GO:0016829">
    <property type="term" value="F:lyase activity"/>
    <property type="evidence" value="ECO:0007669"/>
    <property type="project" value="UniProtKB-KW"/>
</dbReference>
<comment type="cofactor">
    <cofactor evidence="1 4">
        <name>pyridoxal 5'-phosphate</name>
        <dbReference type="ChEBI" id="CHEBI:597326"/>
    </cofactor>
</comment>
<dbReference type="Proteomes" id="UP000249081">
    <property type="component" value="Unassembled WGS sequence"/>
</dbReference>
<evidence type="ECO:0000313" key="7">
    <source>
        <dbReference type="Proteomes" id="UP000249081"/>
    </source>
</evidence>
<name>A0A2W4YFA2_9CYAN</name>
<keyword evidence="2" id="KW-0663">Pyridoxal phosphate</keyword>
<reference evidence="6 7" key="2">
    <citation type="submission" date="2018-06" db="EMBL/GenBank/DDBJ databases">
        <title>Metagenomic assembly of (sub)arctic Cyanobacteria and their associated microbiome from non-axenic cultures.</title>
        <authorList>
            <person name="Baurain D."/>
        </authorList>
    </citation>
    <scope>NUCLEOTIDE SEQUENCE [LARGE SCALE GENOMIC DNA]</scope>
    <source>
        <strain evidence="6">ULC041bin1</strain>
    </source>
</reference>
<sequence length="392" mass="43235">MDSLITHRQGFPALDGKQYFNYGGQGPMAQTTLEALFQSHRQMQQLGPFSGAANQWVISETALTRAAIAAELNTHADTITLTEDVTVGCNIPLWGIDWRAGDHILLSDCEHPGVIAAVQEICRRFDVTYSLCPILETVNGGNPVEVIANHLQPNTRLLVISHILWNTGQVLPLESIVNACHDRPTPVLVLVDAAQSVGSLPLDLPALGVDFYAFTGHKWWCGPAGLGGLYARPEAMEQIAPTFIGWRGITTDAAANPTGWKPNGQRFEVATSNYALLGGLRSAIAHQNQWGTSTQRHQRLIALSQRLWTQLQELPQIRPVRHTSPDSGLVSFWVLENGEPSPRWHKHLVDQLETEGIFLRTLQAPNCVRACTHYLTLESEVDELVECIQTTL</sequence>
<dbReference type="AlphaFoldDB" id="A0A2W4YFA2"/>
<evidence type="ECO:0000259" key="5">
    <source>
        <dbReference type="Pfam" id="PF00266"/>
    </source>
</evidence>
<dbReference type="PROSITE" id="PS00595">
    <property type="entry name" value="AA_TRANSFER_CLASS_5"/>
    <property type="match status" value="1"/>
</dbReference>
<dbReference type="Gene3D" id="3.90.1150.10">
    <property type="entry name" value="Aspartate Aminotransferase, domain 1"/>
    <property type="match status" value="1"/>
</dbReference>
<organism evidence="6 7">
    <name type="scientific">Shackletoniella antarctica</name>
    <dbReference type="NCBI Taxonomy" id="268115"/>
    <lineage>
        <taxon>Bacteria</taxon>
        <taxon>Bacillati</taxon>
        <taxon>Cyanobacteriota</taxon>
        <taxon>Cyanophyceae</taxon>
        <taxon>Oculatellales</taxon>
        <taxon>Oculatellaceae</taxon>
        <taxon>Shackletoniella</taxon>
    </lineage>
</organism>
<dbReference type="Gene3D" id="3.40.640.10">
    <property type="entry name" value="Type I PLP-dependent aspartate aminotransferase-like (Major domain)"/>
    <property type="match status" value="1"/>
</dbReference>
<gene>
    <name evidence="6" type="ORF">DCF17_10280</name>
</gene>
<reference evidence="7" key="1">
    <citation type="submission" date="2018-04" db="EMBL/GenBank/DDBJ databases">
        <authorList>
            <person name="Cornet L."/>
        </authorList>
    </citation>
    <scope>NUCLEOTIDE SEQUENCE [LARGE SCALE GENOMIC DNA]</scope>
</reference>
<dbReference type="InterPro" id="IPR000192">
    <property type="entry name" value="Aminotrans_V_dom"/>
</dbReference>
<proteinExistence type="inferred from homology"/>
<evidence type="ECO:0000256" key="1">
    <source>
        <dbReference type="ARBA" id="ARBA00001933"/>
    </source>
</evidence>
<dbReference type="InterPro" id="IPR015424">
    <property type="entry name" value="PyrdxlP-dep_Trfase"/>
</dbReference>
<comment type="similarity">
    <text evidence="3">Belongs to the class-V pyridoxal-phosphate-dependent aminotransferase family.</text>
</comment>
<dbReference type="Pfam" id="PF00266">
    <property type="entry name" value="Aminotran_5"/>
    <property type="match status" value="1"/>
</dbReference>
<dbReference type="InterPro" id="IPR015421">
    <property type="entry name" value="PyrdxlP-dep_Trfase_major"/>
</dbReference>
<dbReference type="PANTHER" id="PTHR43586:SF4">
    <property type="entry name" value="ISOPENICILLIN N EPIMERASE"/>
    <property type="match status" value="1"/>
</dbReference>
<dbReference type="PANTHER" id="PTHR43586">
    <property type="entry name" value="CYSTEINE DESULFURASE"/>
    <property type="match status" value="1"/>
</dbReference>
<dbReference type="EMBL" id="QBMN01000060">
    <property type="protein sequence ID" value="PZO41788.1"/>
    <property type="molecule type" value="Genomic_DNA"/>
</dbReference>
<evidence type="ECO:0000256" key="3">
    <source>
        <dbReference type="RuleBase" id="RU004075"/>
    </source>
</evidence>
<feature type="domain" description="Aminotransferase class V" evidence="5">
    <location>
        <begin position="60"/>
        <end position="375"/>
    </location>
</feature>
<evidence type="ECO:0000313" key="6">
    <source>
        <dbReference type="EMBL" id="PZO41788.1"/>
    </source>
</evidence>
<accession>A0A2W4YFA2</accession>
<keyword evidence="6" id="KW-0456">Lyase</keyword>
<dbReference type="InterPro" id="IPR015422">
    <property type="entry name" value="PyrdxlP-dep_Trfase_small"/>
</dbReference>
<evidence type="ECO:0000256" key="4">
    <source>
        <dbReference type="RuleBase" id="RU004504"/>
    </source>
</evidence>
<evidence type="ECO:0000256" key="2">
    <source>
        <dbReference type="ARBA" id="ARBA00022898"/>
    </source>
</evidence>
<protein>
    <submittedName>
        <fullName evidence="6">Cysteine lyase</fullName>
    </submittedName>
</protein>